<dbReference type="PANTHER" id="PTHR10302">
    <property type="entry name" value="SINGLE-STRANDED DNA-BINDING PROTEIN"/>
    <property type="match status" value="1"/>
</dbReference>
<dbReference type="Pfam" id="PF00436">
    <property type="entry name" value="SSB"/>
    <property type="match status" value="1"/>
</dbReference>
<dbReference type="InterPro" id="IPR000424">
    <property type="entry name" value="Primosome_PriB/ssb"/>
</dbReference>
<dbReference type="Proteomes" id="UP000176678">
    <property type="component" value="Unassembled WGS sequence"/>
</dbReference>
<dbReference type="SUPFAM" id="SSF50249">
    <property type="entry name" value="Nucleic acid-binding proteins"/>
    <property type="match status" value="1"/>
</dbReference>
<gene>
    <name evidence="5" type="ORF">A3H75_03085</name>
</gene>
<dbReference type="CDD" id="cd04496">
    <property type="entry name" value="SSB_OBF"/>
    <property type="match status" value="1"/>
</dbReference>
<dbReference type="InterPro" id="IPR011344">
    <property type="entry name" value="ssDNA-bd"/>
</dbReference>
<organism evidence="5 6">
    <name type="scientific">Candidatus Uhrbacteria bacterium RIFCSPLOWO2_02_FULL_51_9</name>
    <dbReference type="NCBI Taxonomy" id="1802410"/>
    <lineage>
        <taxon>Bacteria</taxon>
        <taxon>Candidatus Uhriibacteriota</taxon>
    </lineage>
</organism>
<protein>
    <recommendedName>
        <fullName evidence="2 3">Single-stranded DNA-binding protein</fullName>
        <shortName evidence="2">SSB</shortName>
    </recommendedName>
</protein>
<dbReference type="NCBIfam" id="TIGR00621">
    <property type="entry name" value="ssb"/>
    <property type="match status" value="1"/>
</dbReference>
<comment type="subunit">
    <text evidence="2">Homotetramer.</text>
</comment>
<dbReference type="EMBL" id="MGES01000004">
    <property type="protein sequence ID" value="OGL89404.1"/>
    <property type="molecule type" value="Genomic_DNA"/>
</dbReference>
<evidence type="ECO:0000313" key="6">
    <source>
        <dbReference type="Proteomes" id="UP000176678"/>
    </source>
</evidence>
<dbReference type="GO" id="GO:0006260">
    <property type="term" value="P:DNA replication"/>
    <property type="evidence" value="ECO:0007669"/>
    <property type="project" value="InterPro"/>
</dbReference>
<dbReference type="PANTHER" id="PTHR10302:SF27">
    <property type="entry name" value="SINGLE-STRANDED DNA-BINDING PROTEIN"/>
    <property type="match status" value="1"/>
</dbReference>
<feature type="region of interest" description="Disordered" evidence="4">
    <location>
        <begin position="112"/>
        <end position="165"/>
    </location>
</feature>
<comment type="caution">
    <text evidence="5">The sequence shown here is derived from an EMBL/GenBank/DDBJ whole genome shotgun (WGS) entry which is preliminary data.</text>
</comment>
<feature type="compositionally biased region" description="Basic and acidic residues" evidence="4">
    <location>
        <begin position="156"/>
        <end position="165"/>
    </location>
</feature>
<proteinExistence type="inferred from homology"/>
<evidence type="ECO:0000256" key="4">
    <source>
        <dbReference type="SAM" id="MobiDB-lite"/>
    </source>
</evidence>
<dbReference type="GO" id="GO:0003697">
    <property type="term" value="F:single-stranded DNA binding"/>
    <property type="evidence" value="ECO:0007669"/>
    <property type="project" value="UniProtKB-UniRule"/>
</dbReference>
<evidence type="ECO:0000256" key="1">
    <source>
        <dbReference type="ARBA" id="ARBA00023125"/>
    </source>
</evidence>
<evidence type="ECO:0000256" key="2">
    <source>
        <dbReference type="HAMAP-Rule" id="MF_00984"/>
    </source>
</evidence>
<dbReference type="HAMAP" id="MF_00984">
    <property type="entry name" value="SSB"/>
    <property type="match status" value="1"/>
</dbReference>
<reference evidence="5 6" key="1">
    <citation type="journal article" date="2016" name="Nat. Commun.">
        <title>Thousands of microbial genomes shed light on interconnected biogeochemical processes in an aquifer system.</title>
        <authorList>
            <person name="Anantharaman K."/>
            <person name="Brown C.T."/>
            <person name="Hug L.A."/>
            <person name="Sharon I."/>
            <person name="Castelle C.J."/>
            <person name="Probst A.J."/>
            <person name="Thomas B.C."/>
            <person name="Singh A."/>
            <person name="Wilkins M.J."/>
            <person name="Karaoz U."/>
            <person name="Brodie E.L."/>
            <person name="Williams K.H."/>
            <person name="Hubbard S.S."/>
            <person name="Banfield J.F."/>
        </authorList>
    </citation>
    <scope>NUCLEOTIDE SEQUENCE [LARGE SCALE GENOMIC DNA]</scope>
</reference>
<evidence type="ECO:0000313" key="5">
    <source>
        <dbReference type="EMBL" id="OGL89404.1"/>
    </source>
</evidence>
<comment type="caution">
    <text evidence="2">Lacks conserved residue(s) required for the propagation of feature annotation.</text>
</comment>
<evidence type="ECO:0000256" key="3">
    <source>
        <dbReference type="RuleBase" id="RU000524"/>
    </source>
</evidence>
<accession>A0A1F7VHB8</accession>
<dbReference type="PROSITE" id="PS50935">
    <property type="entry name" value="SSB"/>
    <property type="match status" value="1"/>
</dbReference>
<dbReference type="Gene3D" id="2.40.50.140">
    <property type="entry name" value="Nucleic acid-binding proteins"/>
    <property type="match status" value="1"/>
</dbReference>
<sequence>MMSLNRAQLIGNLTRDPELRTTATGTAVCSFGVATNRTFTDAQGQKQDQAEFHNIVAWAKLAEICGQYLAKGRRVFIEGRLQTREWQGQDGQKRRTTEIVAEDMIMLDRAPGGAAPAGGMSPRQSAPVAAPGEIPTISYDAPDAPAGNNSPSMTEEEIKVEDIPF</sequence>
<name>A0A1F7VHB8_9BACT</name>
<dbReference type="AlphaFoldDB" id="A0A1F7VHB8"/>
<dbReference type="InterPro" id="IPR012340">
    <property type="entry name" value="NA-bd_OB-fold"/>
</dbReference>
<dbReference type="STRING" id="1802410.A3H75_03085"/>
<keyword evidence="1 2" id="KW-0238">DNA-binding</keyword>
<dbReference type="GO" id="GO:0009295">
    <property type="term" value="C:nucleoid"/>
    <property type="evidence" value="ECO:0007669"/>
    <property type="project" value="TreeGrafter"/>
</dbReference>